<protein>
    <submittedName>
        <fullName evidence="3">GHKL domain-containing protein</fullName>
    </submittedName>
    <submittedName>
        <fullName evidence="4">Sensor histidine kinase</fullName>
    </submittedName>
</protein>
<keyword evidence="1" id="KW-0812">Transmembrane</keyword>
<dbReference type="Gene3D" id="3.30.565.10">
    <property type="entry name" value="Histidine kinase-like ATPase, C-terminal domain"/>
    <property type="match status" value="1"/>
</dbReference>
<reference evidence="3 6" key="2">
    <citation type="submission" date="2023-02" db="EMBL/GenBank/DDBJ databases">
        <title>Antimicrobial susceptibility testing and tentative epidemiological cut-off values for Lactobacillaceae family species intended for ingestion.</title>
        <authorList>
            <person name="Noehr-Meldgaard K."/>
            <person name="Struve C."/>
            <person name="Ingmer H."/>
            <person name="Koza A."/>
            <person name="Al-Nakeeb K."/>
            <person name="Agersoe Y."/>
        </authorList>
    </citation>
    <scope>NUCLEOTIDE SEQUENCE [LARGE SCALE GENOMIC DNA]</scope>
    <source>
        <strain evidence="3 6">DSM 20193</strain>
    </source>
</reference>
<evidence type="ECO:0000259" key="2">
    <source>
        <dbReference type="Pfam" id="PF14501"/>
    </source>
</evidence>
<dbReference type="InterPro" id="IPR036890">
    <property type="entry name" value="HATPase_C_sf"/>
</dbReference>
<feature type="transmembrane region" description="Helical" evidence="1">
    <location>
        <begin position="12"/>
        <end position="32"/>
    </location>
</feature>
<dbReference type="SUPFAM" id="SSF55874">
    <property type="entry name" value="ATPase domain of HSP90 chaperone/DNA topoisomerase II/histidine kinase"/>
    <property type="match status" value="1"/>
</dbReference>
<organism evidence="4 5">
    <name type="scientific">Leuconostoc pseudomesenteroides</name>
    <dbReference type="NCBI Taxonomy" id="33968"/>
    <lineage>
        <taxon>Bacteria</taxon>
        <taxon>Bacillati</taxon>
        <taxon>Bacillota</taxon>
        <taxon>Bacilli</taxon>
        <taxon>Lactobacillales</taxon>
        <taxon>Lactobacillaceae</taxon>
        <taxon>Leuconostoc</taxon>
    </lineage>
</organism>
<evidence type="ECO:0000313" key="3">
    <source>
        <dbReference type="EMBL" id="MDG9734389.1"/>
    </source>
</evidence>
<sequence length="283" mass="31988">MVQALIALLCQPNFSPCYVIDILLILMQLILLSSEAKFLLVFLLVFLINCLVIAFFRHRHLLSQKQHEIAITHDYTQSLEKANEDFRYFKHDYQNVLASLAFAIQNGNLQEVSCAYETLVSSSLTTLPNQKSFNIHLIGDSNLRSLLLVKHRMASDTGVSFSIDLLTRCETQISLSLYRSIAILLDNAIEAAEETQNKLVRLTLQTLNNEHIIQIINSIDQPFSTNHLTRSGFSSKKGHSGIGLTFVKHYVNHQPDVSLRTTVSHDTFTQTLTFGATNEFLHP</sequence>
<evidence type="ECO:0000313" key="6">
    <source>
        <dbReference type="Proteomes" id="UP001529201"/>
    </source>
</evidence>
<proteinExistence type="predicted"/>
<keyword evidence="4" id="KW-0418">Kinase</keyword>
<dbReference type="GO" id="GO:0016301">
    <property type="term" value="F:kinase activity"/>
    <property type="evidence" value="ECO:0007669"/>
    <property type="project" value="UniProtKB-KW"/>
</dbReference>
<feature type="transmembrane region" description="Helical" evidence="1">
    <location>
        <begin position="38"/>
        <end position="56"/>
    </location>
</feature>
<reference evidence="4 5" key="1">
    <citation type="submission" date="2019-06" db="EMBL/GenBank/DDBJ databases">
        <title>Genome analyses of bacteria isolated from kimchi.</title>
        <authorList>
            <person name="Lee S."/>
            <person name="Ahn S."/>
            <person name="Roh S."/>
        </authorList>
    </citation>
    <scope>NUCLEOTIDE SEQUENCE [LARGE SCALE GENOMIC DNA]</scope>
    <source>
        <strain evidence="4 5">CBA3630</strain>
    </source>
</reference>
<keyword evidence="1" id="KW-0472">Membrane</keyword>
<evidence type="ECO:0000313" key="5">
    <source>
        <dbReference type="Proteomes" id="UP000321296"/>
    </source>
</evidence>
<accession>A0A5B8T1I5</accession>
<keyword evidence="4" id="KW-0808">Transferase</keyword>
<dbReference type="PANTHER" id="PTHR40448:SF1">
    <property type="entry name" value="TWO-COMPONENT SENSOR HISTIDINE KINASE"/>
    <property type="match status" value="1"/>
</dbReference>
<dbReference type="PANTHER" id="PTHR40448">
    <property type="entry name" value="TWO-COMPONENT SENSOR HISTIDINE KINASE"/>
    <property type="match status" value="1"/>
</dbReference>
<dbReference type="Pfam" id="PF14501">
    <property type="entry name" value="HATPase_c_5"/>
    <property type="match status" value="1"/>
</dbReference>
<dbReference type="GeneID" id="64343689"/>
<dbReference type="Proteomes" id="UP001529201">
    <property type="component" value="Unassembled WGS sequence"/>
</dbReference>
<keyword evidence="6" id="KW-1185">Reference proteome</keyword>
<evidence type="ECO:0000313" key="4">
    <source>
        <dbReference type="EMBL" id="QEA43029.1"/>
    </source>
</evidence>
<dbReference type="AlphaFoldDB" id="A0A5B8T1I5"/>
<evidence type="ECO:0000256" key="1">
    <source>
        <dbReference type="SAM" id="Phobius"/>
    </source>
</evidence>
<dbReference type="GO" id="GO:0042802">
    <property type="term" value="F:identical protein binding"/>
    <property type="evidence" value="ECO:0007669"/>
    <property type="project" value="TreeGrafter"/>
</dbReference>
<dbReference type="KEGG" id="lpse:FGL85_02355"/>
<dbReference type="EMBL" id="CP042383">
    <property type="protein sequence ID" value="QEA43029.1"/>
    <property type="molecule type" value="Genomic_DNA"/>
</dbReference>
<dbReference type="EMBL" id="JARGDN010000017">
    <property type="protein sequence ID" value="MDG9734389.1"/>
    <property type="molecule type" value="Genomic_DNA"/>
</dbReference>
<feature type="domain" description="Sensor histidine kinase NatK-like C-terminal" evidence="2">
    <location>
        <begin position="176"/>
        <end position="274"/>
    </location>
</feature>
<dbReference type="RefSeq" id="WP_010275906.1">
    <property type="nucleotide sequence ID" value="NZ_CP065993.1"/>
</dbReference>
<name>A0A5B8T1I5_LEUPS</name>
<gene>
    <name evidence="4" type="ORF">FGL85_02355</name>
    <name evidence="3" type="ORF">P1N92_09770</name>
</gene>
<dbReference type="Proteomes" id="UP000321296">
    <property type="component" value="Chromosome"/>
</dbReference>
<dbReference type="InterPro" id="IPR032834">
    <property type="entry name" value="NatK-like_C"/>
</dbReference>
<keyword evidence="1" id="KW-1133">Transmembrane helix</keyword>